<accession>A0A5B7I5I8</accession>
<organism evidence="1 2">
    <name type="scientific">Portunus trituberculatus</name>
    <name type="common">Swimming crab</name>
    <name type="synonym">Neptunus trituberculatus</name>
    <dbReference type="NCBI Taxonomy" id="210409"/>
    <lineage>
        <taxon>Eukaryota</taxon>
        <taxon>Metazoa</taxon>
        <taxon>Ecdysozoa</taxon>
        <taxon>Arthropoda</taxon>
        <taxon>Crustacea</taxon>
        <taxon>Multicrustacea</taxon>
        <taxon>Malacostraca</taxon>
        <taxon>Eumalacostraca</taxon>
        <taxon>Eucarida</taxon>
        <taxon>Decapoda</taxon>
        <taxon>Pleocyemata</taxon>
        <taxon>Brachyura</taxon>
        <taxon>Eubrachyura</taxon>
        <taxon>Portunoidea</taxon>
        <taxon>Portunidae</taxon>
        <taxon>Portuninae</taxon>
        <taxon>Portunus</taxon>
    </lineage>
</organism>
<keyword evidence="2" id="KW-1185">Reference proteome</keyword>
<evidence type="ECO:0000313" key="1">
    <source>
        <dbReference type="EMBL" id="MPC77593.1"/>
    </source>
</evidence>
<reference evidence="1 2" key="1">
    <citation type="submission" date="2019-05" db="EMBL/GenBank/DDBJ databases">
        <title>Another draft genome of Portunus trituberculatus and its Hox gene families provides insights of decapod evolution.</title>
        <authorList>
            <person name="Jeong J.-H."/>
            <person name="Song I."/>
            <person name="Kim S."/>
            <person name="Choi T."/>
            <person name="Kim D."/>
            <person name="Ryu S."/>
            <person name="Kim W."/>
        </authorList>
    </citation>
    <scope>NUCLEOTIDE SEQUENCE [LARGE SCALE GENOMIC DNA]</scope>
    <source>
        <tissue evidence="1">Muscle</tissue>
    </source>
</reference>
<sequence length="65" mass="6852">MKRYKVSRVCTGGGDGMPCDLVVVVVVVVNSHHSLFSSLAHHCPVSPLPPVSHYQPVTSAGSINP</sequence>
<dbReference type="AlphaFoldDB" id="A0A5B7I5I8"/>
<proteinExistence type="predicted"/>
<dbReference type="EMBL" id="VSRR010046225">
    <property type="protein sequence ID" value="MPC77593.1"/>
    <property type="molecule type" value="Genomic_DNA"/>
</dbReference>
<protein>
    <submittedName>
        <fullName evidence="1">Uncharacterized protein</fullName>
    </submittedName>
</protein>
<evidence type="ECO:0000313" key="2">
    <source>
        <dbReference type="Proteomes" id="UP000324222"/>
    </source>
</evidence>
<comment type="caution">
    <text evidence="1">The sequence shown here is derived from an EMBL/GenBank/DDBJ whole genome shotgun (WGS) entry which is preliminary data.</text>
</comment>
<dbReference type="Proteomes" id="UP000324222">
    <property type="component" value="Unassembled WGS sequence"/>
</dbReference>
<gene>
    <name evidence="1" type="ORF">E2C01_072050</name>
</gene>
<name>A0A5B7I5I8_PORTR</name>